<dbReference type="Pfam" id="PF00078">
    <property type="entry name" value="RVT_1"/>
    <property type="match status" value="1"/>
</dbReference>
<keyword evidence="3" id="KW-0548">Nucleotidyltransferase</keyword>
<dbReference type="Gene3D" id="1.10.340.70">
    <property type="match status" value="1"/>
</dbReference>
<dbReference type="PROSITE" id="PS50994">
    <property type="entry name" value="INTEGRASE"/>
    <property type="match status" value="1"/>
</dbReference>
<evidence type="ECO:0000256" key="5">
    <source>
        <dbReference type="ARBA" id="ARBA00022759"/>
    </source>
</evidence>
<dbReference type="InterPro" id="IPR012337">
    <property type="entry name" value="RNaseH-like_sf"/>
</dbReference>
<dbReference type="InterPro" id="IPR041373">
    <property type="entry name" value="RT_RNaseH"/>
</dbReference>
<dbReference type="GO" id="GO:0015074">
    <property type="term" value="P:DNA integration"/>
    <property type="evidence" value="ECO:0007669"/>
    <property type="project" value="InterPro"/>
</dbReference>
<keyword evidence="2" id="KW-0808">Transferase</keyword>
<keyword evidence="5" id="KW-0255">Endonuclease</keyword>
<dbReference type="InterPro" id="IPR036397">
    <property type="entry name" value="RNaseH_sf"/>
</dbReference>
<dbReference type="InterPro" id="IPR043502">
    <property type="entry name" value="DNA/RNA_pol_sf"/>
</dbReference>
<dbReference type="InterPro" id="IPR000477">
    <property type="entry name" value="RT_dom"/>
</dbReference>
<dbReference type="Gene3D" id="3.30.420.10">
    <property type="entry name" value="Ribonuclease H-like superfamily/Ribonuclease H"/>
    <property type="match status" value="1"/>
</dbReference>
<evidence type="ECO:0000256" key="3">
    <source>
        <dbReference type="ARBA" id="ARBA00022695"/>
    </source>
</evidence>
<dbReference type="Gene3D" id="3.10.10.10">
    <property type="entry name" value="HIV Type 1 Reverse Transcriptase, subunit A, domain 1"/>
    <property type="match status" value="1"/>
</dbReference>
<dbReference type="Proteomes" id="UP000077671">
    <property type="component" value="Unassembled WGS sequence"/>
</dbReference>
<feature type="region of interest" description="Disordered" evidence="10">
    <location>
        <begin position="1"/>
        <end position="26"/>
    </location>
</feature>
<evidence type="ECO:0000313" key="11">
    <source>
        <dbReference type="EMBL" id="KAE8250323.1"/>
    </source>
</evidence>
<name>A0A177U2Z5_9BASI</name>
<evidence type="ECO:0000256" key="7">
    <source>
        <dbReference type="ARBA" id="ARBA00022884"/>
    </source>
</evidence>
<keyword evidence="7" id="KW-0694">RNA-binding</keyword>
<reference evidence="11" key="2">
    <citation type="journal article" date="2019" name="IMA Fungus">
        <title>Genome sequencing and comparison of five Tilletia species to identify candidate genes for the detection of regulated species infecting wheat.</title>
        <authorList>
            <person name="Nguyen H.D.T."/>
            <person name="Sultana T."/>
            <person name="Kesanakurti P."/>
            <person name="Hambleton S."/>
        </authorList>
    </citation>
    <scope>NUCLEOTIDE SEQUENCE</scope>
    <source>
        <strain evidence="11">DAOMC 238032</strain>
    </source>
</reference>
<dbReference type="Pfam" id="PF17919">
    <property type="entry name" value="RT_RNaseH_2"/>
    <property type="match status" value="1"/>
</dbReference>
<dbReference type="InterPro" id="IPR041588">
    <property type="entry name" value="Integrase_H2C2"/>
</dbReference>
<dbReference type="FunFam" id="3.30.70.270:FF:000020">
    <property type="entry name" value="Transposon Tf2-6 polyprotein-like Protein"/>
    <property type="match status" value="1"/>
</dbReference>
<dbReference type="Gene3D" id="2.40.70.10">
    <property type="entry name" value="Acid Proteases"/>
    <property type="match status" value="1"/>
</dbReference>
<evidence type="ECO:0000256" key="8">
    <source>
        <dbReference type="ARBA" id="ARBA00022918"/>
    </source>
</evidence>
<dbReference type="GO" id="GO:0006508">
    <property type="term" value="P:proteolysis"/>
    <property type="evidence" value="ECO:0007669"/>
    <property type="project" value="InterPro"/>
</dbReference>
<dbReference type="CDD" id="cd01647">
    <property type="entry name" value="RT_LTR"/>
    <property type="match status" value="1"/>
</dbReference>
<evidence type="ECO:0000256" key="4">
    <source>
        <dbReference type="ARBA" id="ARBA00022722"/>
    </source>
</evidence>
<dbReference type="InterPro" id="IPR043128">
    <property type="entry name" value="Rev_trsase/Diguanyl_cyclase"/>
</dbReference>
<evidence type="ECO:0000256" key="1">
    <source>
        <dbReference type="ARBA" id="ARBA00012493"/>
    </source>
</evidence>
<dbReference type="Pfam" id="PF17921">
    <property type="entry name" value="Integrase_H2C2"/>
    <property type="match status" value="1"/>
</dbReference>
<evidence type="ECO:0000256" key="2">
    <source>
        <dbReference type="ARBA" id="ARBA00022679"/>
    </source>
</evidence>
<dbReference type="GO" id="GO:0004519">
    <property type="term" value="F:endonuclease activity"/>
    <property type="evidence" value="ECO:0007669"/>
    <property type="project" value="UniProtKB-KW"/>
</dbReference>
<dbReference type="GO" id="GO:0004190">
    <property type="term" value="F:aspartic-type endopeptidase activity"/>
    <property type="evidence" value="ECO:0007669"/>
    <property type="project" value="InterPro"/>
</dbReference>
<dbReference type="InterPro" id="IPR041577">
    <property type="entry name" value="RT_RNaseH_2"/>
</dbReference>
<keyword evidence="6" id="KW-0378">Hydrolase</keyword>
<keyword evidence="4" id="KW-0540">Nuclease</keyword>
<keyword evidence="8" id="KW-0695">RNA-directed DNA polymerase</keyword>
<dbReference type="PROSITE" id="PS50878">
    <property type="entry name" value="RT_POL"/>
    <property type="match status" value="1"/>
</dbReference>
<reference evidence="11" key="1">
    <citation type="submission" date="2016-04" db="EMBL/GenBank/DDBJ databases">
        <authorList>
            <person name="Nguyen H.D."/>
            <person name="Kesanakurti P."/>
            <person name="Cullis J."/>
            <person name="Levesque C.A."/>
            <person name="Hambleton S."/>
        </authorList>
    </citation>
    <scope>NUCLEOTIDE SEQUENCE</scope>
    <source>
        <strain evidence="11">DAOMC 238032</strain>
    </source>
</reference>
<dbReference type="InterPro" id="IPR021109">
    <property type="entry name" value="Peptidase_aspartic_dom_sf"/>
</dbReference>
<keyword evidence="9" id="KW-0511">Multifunctional enzyme</keyword>
<dbReference type="Gene3D" id="3.30.70.270">
    <property type="match status" value="2"/>
</dbReference>
<proteinExistence type="predicted"/>
<dbReference type="GO" id="GO:0003723">
    <property type="term" value="F:RNA binding"/>
    <property type="evidence" value="ECO:0007669"/>
    <property type="project" value="UniProtKB-KW"/>
</dbReference>
<dbReference type="InterPro" id="IPR050951">
    <property type="entry name" value="Retrovirus_Pol_polyprotein"/>
</dbReference>
<evidence type="ECO:0000313" key="12">
    <source>
        <dbReference type="Proteomes" id="UP000077671"/>
    </source>
</evidence>
<dbReference type="InterPro" id="IPR001995">
    <property type="entry name" value="Peptidase_A2_cat"/>
</dbReference>
<dbReference type="InterPro" id="IPR001584">
    <property type="entry name" value="Integrase_cat-core"/>
</dbReference>
<evidence type="ECO:0000256" key="9">
    <source>
        <dbReference type="ARBA" id="ARBA00023268"/>
    </source>
</evidence>
<organism evidence="11 12">
    <name type="scientific">Tilletia caries</name>
    <name type="common">wheat bunt fungus</name>
    <dbReference type="NCBI Taxonomy" id="13290"/>
    <lineage>
        <taxon>Eukaryota</taxon>
        <taxon>Fungi</taxon>
        <taxon>Dikarya</taxon>
        <taxon>Basidiomycota</taxon>
        <taxon>Ustilaginomycotina</taxon>
        <taxon>Exobasidiomycetes</taxon>
        <taxon>Tilletiales</taxon>
        <taxon>Tilletiaceae</taxon>
        <taxon>Tilletia</taxon>
    </lineage>
</organism>
<dbReference type="GO" id="GO:0003964">
    <property type="term" value="F:RNA-directed DNA polymerase activity"/>
    <property type="evidence" value="ECO:0007669"/>
    <property type="project" value="UniProtKB-KW"/>
</dbReference>
<evidence type="ECO:0000256" key="10">
    <source>
        <dbReference type="SAM" id="MobiDB-lite"/>
    </source>
</evidence>
<dbReference type="GO" id="GO:0005634">
    <property type="term" value="C:nucleus"/>
    <property type="evidence" value="ECO:0007669"/>
    <property type="project" value="UniProtKB-ARBA"/>
</dbReference>
<evidence type="ECO:0000256" key="6">
    <source>
        <dbReference type="ARBA" id="ARBA00022801"/>
    </source>
</evidence>
<accession>A0A177U2Z5</accession>
<dbReference type="EC" id="2.7.7.49" evidence="1"/>
<comment type="caution">
    <text evidence="11">The sequence shown here is derived from an EMBL/GenBank/DDBJ whole genome shotgun (WGS) entry which is preliminary data.</text>
</comment>
<dbReference type="PANTHER" id="PTHR37984">
    <property type="entry name" value="PROTEIN CBG26694"/>
    <property type="match status" value="1"/>
</dbReference>
<dbReference type="SUPFAM" id="SSF53098">
    <property type="entry name" value="Ribonuclease H-like"/>
    <property type="match status" value="1"/>
</dbReference>
<gene>
    <name evidence="11" type="ORF">A4X03_0g6463</name>
</gene>
<dbReference type="SUPFAM" id="SSF56672">
    <property type="entry name" value="DNA/RNA polymerases"/>
    <property type="match status" value="2"/>
</dbReference>
<dbReference type="SUPFAM" id="SSF50630">
    <property type="entry name" value="Acid proteases"/>
    <property type="match status" value="1"/>
</dbReference>
<dbReference type="EMBL" id="LWDD02001244">
    <property type="protein sequence ID" value="KAE8250323.1"/>
    <property type="molecule type" value="Genomic_DNA"/>
</dbReference>
<dbReference type="PANTHER" id="PTHR37984:SF5">
    <property type="entry name" value="PROTEIN NYNRIN-LIKE"/>
    <property type="match status" value="1"/>
</dbReference>
<dbReference type="CDD" id="cd00303">
    <property type="entry name" value="retropepsin_like"/>
    <property type="match status" value="1"/>
</dbReference>
<dbReference type="Pfam" id="PF17917">
    <property type="entry name" value="RT_RNaseH"/>
    <property type="match status" value="1"/>
</dbReference>
<feature type="compositionally biased region" description="Polar residues" evidence="10">
    <location>
        <begin position="11"/>
        <end position="25"/>
    </location>
</feature>
<dbReference type="PROSITE" id="PS50175">
    <property type="entry name" value="ASP_PROT_RETROV"/>
    <property type="match status" value="1"/>
</dbReference>
<protein>
    <recommendedName>
        <fullName evidence="1">RNA-directed DNA polymerase</fullName>
        <ecNumber evidence="1">2.7.7.49</ecNumber>
    </recommendedName>
</protein>
<sequence length="1407" mass="153901">MFPAEALESKPTLTSNDHPQPSSDSAGLYFADKSIFSIERTLRPNESAPPLAQEKRAFGRVVVLPVPSSTGTGQGYRNHVPLSTHVRVNDTDGRALSTLLDTGASLSCIDAALLAKMGGTPSGRPMTVHGVGSSKTLGWVTLPLFLSAQDPHGKHVHLEASQDFHVLPSFPPGMCLGLDFIDAHSISISPVRGRARLGRYTFSVHERLDKPFSADVELRTTAAVTIAPRTQAWVQVNAACLAPGVDYTIVPRLSITPDQGVCLTGPNGLLTHGPVCHILLGNYGDESFTLEQDTSVADAAAAHVGDVMTAATPDVFTLTPGSTSSAAEPPPLRPSALEVSGLPFDPFEEDTSDVSALTKDAATVMVDEMFKVGIDAHGHAPPAVVTLLRHHQAAFALDGRPGQVVDAEMAIRLQPDTNLQSEAPRRASPDKRAAMDSAIDQLLDWDVIEPSSSPVSFPVVMVKQRSKWRFCIDYRRLNMHTVPDRYPLPTIDAIFNTFCGKKVFSSLDAIRGYHQLGIQEDDRWKTAFVCHRGLFQYKRIPFGLRNAPAFFQRFMDRVLGPLRWNQAVVYIDDSVIASDTMDEHVAALEKLFVSAEKVGLKFSPAKCTFAVPSLVLLGRKISGAGVAIWKDRASAVENLQRPTTLQELYHTLGLFGYYRAFVRGFAERASPLTRLLKGWRYESADGQSRLVSADGKTVTASRVPIAWGDEQQTSFDALKHAIAHPPVLAHPDPSKPYILYTDASKDGLAAILHQVHSEPVPAAVDPVLASMTHISMPHLPSGLARGQWEQWLLADPFFGPVLRRVQASGIDEEWVVSDGVLVRRSDDRVALPVAAVPIIMRAVHDDQGHFGFTKTFLAATRHFWRPQLSSLVRAWVKHCSTCQRTKSLPKVGRLDISNDPSLPFETISFDLLYGFPRSQAGNDAALAIQDLFSRMVLLTPCHKEITAEGVAAILADRVLRLGWRPKRLVADSESRVSGAVASSLAASLGASLTPSSPYHQQANAVERAIQTVQQVLRSMAVDSKSHWDKRILPAVELAMNSSPALSTGFRPFDLVFVAHPDVVHAVFDSQEYGGVASFDERLAVAAERLEDARRAIVVARSDQKRRYDGRRAAIPVLRPGMQVWVRLRDRPLPRTIRDKMDARKSGPFEIVEVLSAHRVRLRLPADVDVDPIFSVEQLDFLPTDDDPFVADRSPSTTTLPSFPSGRAVAPASDAVIEDAAALAPDLEVVESEEVAMESRVRREPGNLREFQLGSLAPARSADLDMILRGPLFRPRRLTIDGEELVFAERPVAFLSRLTGIAERKLVAAELELVCFAWAFHKLAHLLEGASVTVVTDHAPMERMLTSSNATAYGPTITRCRAWILPHLSNIRFVYRPGPRHTNVDALSRLPIDQGRSSSEGGDVLAEV</sequence>